<dbReference type="GO" id="GO:0097351">
    <property type="term" value="F:toxin sequestering activity"/>
    <property type="evidence" value="ECO:0007669"/>
    <property type="project" value="InterPro"/>
</dbReference>
<sequence length="91" mass="10037">MCLSIVDTNCIYPWLLAMRTEIKRWGDSAAVRIPSKLLAAAHLDVSSELSLTVQEGKIVIEAAPEKTKKRLQLPFSEAQLLKGLTADTGER</sequence>
<reference evidence="3 4" key="1">
    <citation type="journal article" date="2014" name="Int. J. Syst. Evol. Microbiol.">
        <title>Complete genome sequence of Corynebacterium casei LMG S-19264T (=DSM 44701T), isolated from a smear-ripened cheese.</title>
        <authorList>
            <consortium name="US DOE Joint Genome Institute (JGI-PGF)"/>
            <person name="Walter F."/>
            <person name="Albersmeier A."/>
            <person name="Kalinowski J."/>
            <person name="Ruckert C."/>
        </authorList>
    </citation>
    <scope>NUCLEOTIDE SEQUENCE [LARGE SCALE GENOMIC DNA]</scope>
    <source>
        <strain evidence="3 4">CGMCC 1.7286</strain>
    </source>
</reference>
<dbReference type="InterPro" id="IPR007159">
    <property type="entry name" value="SpoVT-AbrB_dom"/>
</dbReference>
<dbReference type="SUPFAM" id="SSF89447">
    <property type="entry name" value="AbrB/MazE/MraZ-like"/>
    <property type="match status" value="1"/>
</dbReference>
<dbReference type="PROSITE" id="PS51740">
    <property type="entry name" value="SPOVT_ABRB"/>
    <property type="match status" value="1"/>
</dbReference>
<dbReference type="Pfam" id="PF04014">
    <property type="entry name" value="MazE_antitoxin"/>
    <property type="match status" value="1"/>
</dbReference>
<evidence type="ECO:0000313" key="3">
    <source>
        <dbReference type="EMBL" id="GGO83983.1"/>
    </source>
</evidence>
<protein>
    <recommendedName>
        <fullName evidence="2">SpoVT-AbrB domain-containing protein</fullName>
    </recommendedName>
</protein>
<keyword evidence="4" id="KW-1185">Reference proteome</keyword>
<dbReference type="EMBL" id="BMLT01000007">
    <property type="protein sequence ID" value="GGO83983.1"/>
    <property type="molecule type" value="Genomic_DNA"/>
</dbReference>
<feature type="domain" description="SpoVT-AbrB" evidence="2">
    <location>
        <begin position="20"/>
        <end position="65"/>
    </location>
</feature>
<name>A0A918DU55_9GAMM</name>
<evidence type="ECO:0000259" key="2">
    <source>
        <dbReference type="PROSITE" id="PS51740"/>
    </source>
</evidence>
<comment type="caution">
    <text evidence="3">The sequence shown here is derived from an EMBL/GenBank/DDBJ whole genome shotgun (WGS) entry which is preliminary data.</text>
</comment>
<dbReference type="Proteomes" id="UP000599578">
    <property type="component" value="Unassembled WGS sequence"/>
</dbReference>
<gene>
    <name evidence="3" type="ORF">GCM10011348_29170</name>
</gene>
<dbReference type="PANTHER" id="PTHR40516:SF1">
    <property type="entry name" value="ANTITOXIN CHPS-RELATED"/>
    <property type="match status" value="1"/>
</dbReference>
<organism evidence="3 4">
    <name type="scientific">Marinobacterium nitratireducens</name>
    <dbReference type="NCBI Taxonomy" id="518897"/>
    <lineage>
        <taxon>Bacteria</taxon>
        <taxon>Pseudomonadati</taxon>
        <taxon>Pseudomonadota</taxon>
        <taxon>Gammaproteobacteria</taxon>
        <taxon>Oceanospirillales</taxon>
        <taxon>Oceanospirillaceae</taxon>
        <taxon>Marinobacterium</taxon>
    </lineage>
</organism>
<dbReference type="AlphaFoldDB" id="A0A918DU55"/>
<keyword evidence="1" id="KW-0238">DNA-binding</keyword>
<evidence type="ECO:0000256" key="1">
    <source>
        <dbReference type="PROSITE-ProRule" id="PRU01076"/>
    </source>
</evidence>
<dbReference type="GO" id="GO:0003677">
    <property type="term" value="F:DNA binding"/>
    <property type="evidence" value="ECO:0007669"/>
    <property type="project" value="UniProtKB-UniRule"/>
</dbReference>
<proteinExistence type="predicted"/>
<dbReference type="Gene3D" id="2.10.260.10">
    <property type="match status" value="1"/>
</dbReference>
<dbReference type="InterPro" id="IPR039052">
    <property type="entry name" value="Antitox_PemI-like"/>
</dbReference>
<dbReference type="PANTHER" id="PTHR40516">
    <property type="entry name" value="ANTITOXIN CHPS-RELATED"/>
    <property type="match status" value="1"/>
</dbReference>
<dbReference type="InterPro" id="IPR037914">
    <property type="entry name" value="SpoVT-AbrB_sf"/>
</dbReference>
<evidence type="ECO:0000313" key="4">
    <source>
        <dbReference type="Proteomes" id="UP000599578"/>
    </source>
</evidence>
<dbReference type="SMART" id="SM00966">
    <property type="entry name" value="SpoVT_AbrB"/>
    <property type="match status" value="1"/>
</dbReference>
<accession>A0A918DU55</accession>